<evidence type="ECO:0000313" key="11">
    <source>
        <dbReference type="EMBL" id="BBU47336.1"/>
    </source>
</evidence>
<evidence type="ECO:0000256" key="2">
    <source>
        <dbReference type="ARBA" id="ARBA00005751"/>
    </source>
</evidence>
<comment type="subcellular location">
    <subcellularLocation>
        <location evidence="9">Cell membrane</location>
        <topology evidence="9">Multi-pass membrane protein</topology>
    </subcellularLocation>
    <subcellularLocation>
        <location evidence="1">Membrane</location>
        <topology evidence="1">Multi-pass membrane protein</topology>
    </subcellularLocation>
</comment>
<dbReference type="GO" id="GO:0006605">
    <property type="term" value="P:protein targeting"/>
    <property type="evidence" value="ECO:0007669"/>
    <property type="project" value="UniProtKB-UniRule"/>
</dbReference>
<dbReference type="HAMAP" id="MF_01465">
    <property type="entry name" value="SecY"/>
    <property type="match status" value="1"/>
</dbReference>
<feature type="transmembrane region" description="Helical" evidence="9">
    <location>
        <begin position="286"/>
        <end position="306"/>
    </location>
</feature>
<feature type="transmembrane region" description="Helical" evidence="9">
    <location>
        <begin position="326"/>
        <end position="344"/>
    </location>
</feature>
<evidence type="ECO:0000256" key="5">
    <source>
        <dbReference type="ARBA" id="ARBA00022927"/>
    </source>
</evidence>
<feature type="transmembrane region" description="Helical" evidence="9">
    <location>
        <begin position="77"/>
        <end position="97"/>
    </location>
</feature>
<keyword evidence="9" id="KW-1003">Cell membrane</keyword>
<evidence type="ECO:0000256" key="4">
    <source>
        <dbReference type="ARBA" id="ARBA00022692"/>
    </source>
</evidence>
<keyword evidence="7 9" id="KW-0811">Translocation</keyword>
<keyword evidence="12" id="KW-1185">Reference proteome</keyword>
<sequence>MLIFSRFWYKLSHKWRSFWETKTLLKKIIYTLFLLTIFILGTTITAPFISIANPNQLSENSFLNTLNLIGGGGLRQFSFFALGISPFINASLIMMVLQSKIFPPIHKLSQSGPQGRIKINIITRFVTLIIAFPQAIMLTRTLSTGDSIFIRVVGTSYFSESTLIYFIIPLILVAASLLALFISEQITNKGVGNGTSLIIFAGIANRLPFQFQSALSYYIGDYNDNTLLKGVVSFFSYVIIYVFIIFIIAIVYIAERHIPIQQVGEGRSKNRKEMGKLPIKANPGGIMPIIFAMMVLSFPSMIANILPNTSPSKQWINTNLQFTQPIGFSILIIIIFVFSLLMGIQQSKVDKIAEDFTKNTTFIPGIRPGEETQDYLIAVVFRLSVFSSMFLLVLGSMQFIEIMANILPQTIAFGGTGMMILVSTSLETIDQLRARNKTNKLSKAKRLTVQNVENLENYLDVSKDSEGLLW</sequence>
<dbReference type="Pfam" id="PF00344">
    <property type="entry name" value="SecY"/>
    <property type="match status" value="1"/>
</dbReference>
<dbReference type="SUPFAM" id="SSF103491">
    <property type="entry name" value="Preprotein translocase SecY subunit"/>
    <property type="match status" value="1"/>
</dbReference>
<feature type="transmembrane region" description="Helical" evidence="9">
    <location>
        <begin position="231"/>
        <end position="254"/>
    </location>
</feature>
<feature type="transmembrane region" description="Helical" evidence="9">
    <location>
        <begin position="406"/>
        <end position="426"/>
    </location>
</feature>
<keyword evidence="4 9" id="KW-0812">Transmembrane</keyword>
<dbReference type="InterPro" id="IPR002208">
    <property type="entry name" value="SecY/SEC61-alpha"/>
</dbReference>
<feature type="transmembrane region" description="Helical" evidence="9">
    <location>
        <begin position="194"/>
        <end position="211"/>
    </location>
</feature>
<dbReference type="Proteomes" id="UP000464317">
    <property type="component" value="Chromosome"/>
</dbReference>
<dbReference type="PIRSF" id="PIRSF004557">
    <property type="entry name" value="SecY"/>
    <property type="match status" value="1"/>
</dbReference>
<evidence type="ECO:0000256" key="7">
    <source>
        <dbReference type="ARBA" id="ARBA00023010"/>
    </source>
</evidence>
<evidence type="ECO:0000313" key="12">
    <source>
        <dbReference type="Proteomes" id="UP000464317"/>
    </source>
</evidence>
<feature type="transmembrane region" description="Helical" evidence="9">
    <location>
        <begin position="28"/>
        <end position="52"/>
    </location>
</feature>
<dbReference type="PANTHER" id="PTHR10906">
    <property type="entry name" value="SECY/SEC61-ALPHA FAMILY MEMBER"/>
    <property type="match status" value="1"/>
</dbReference>
<comment type="similarity">
    <text evidence="2 9 10">Belongs to the SecY/SEC61-alpha family.</text>
</comment>
<evidence type="ECO:0000256" key="3">
    <source>
        <dbReference type="ARBA" id="ARBA00022448"/>
    </source>
</evidence>
<dbReference type="NCBIfam" id="TIGR00967">
    <property type="entry name" value="3a0501s007"/>
    <property type="match status" value="1"/>
</dbReference>
<dbReference type="InterPro" id="IPR023201">
    <property type="entry name" value="SecY_dom_sf"/>
</dbReference>
<keyword evidence="5 9" id="KW-0653">Protein transport</keyword>
<dbReference type="GO" id="GO:0043952">
    <property type="term" value="P:protein transport by the Sec complex"/>
    <property type="evidence" value="ECO:0007669"/>
    <property type="project" value="UniProtKB-UniRule"/>
</dbReference>
<dbReference type="PROSITE" id="PS00756">
    <property type="entry name" value="SECY_2"/>
    <property type="match status" value="1"/>
</dbReference>
<keyword evidence="6 9" id="KW-1133">Transmembrane helix</keyword>
<dbReference type="InterPro" id="IPR030659">
    <property type="entry name" value="SecY_CS"/>
</dbReference>
<dbReference type="PRINTS" id="PR00303">
    <property type="entry name" value="SECYTRNLCASE"/>
</dbReference>
<organism evidence="11 12">
    <name type="scientific">Mycoplasmopsis felis</name>
    <dbReference type="NCBI Taxonomy" id="33923"/>
    <lineage>
        <taxon>Bacteria</taxon>
        <taxon>Bacillati</taxon>
        <taxon>Mycoplasmatota</taxon>
        <taxon>Mycoplasmoidales</taxon>
        <taxon>Metamycoplasmataceae</taxon>
        <taxon>Mycoplasmopsis</taxon>
    </lineage>
</organism>
<feature type="transmembrane region" description="Helical" evidence="9">
    <location>
        <begin position="163"/>
        <end position="182"/>
    </location>
</feature>
<comment type="function">
    <text evidence="9">The central subunit of the protein translocation channel SecYEG. Consists of two halves formed by TMs 1-5 and 6-10. These two domains form a lateral gate at the front which open onto the bilayer between TMs 2 and 7, and are clamped together by SecE at the back. The channel is closed by both a pore ring composed of hydrophobic SecY resides and a short helix (helix 2A) on the extracellular side of the membrane which forms a plug. The plug probably moves laterally to allow the channel to open. The ring and the pore may move independently.</text>
</comment>
<dbReference type="EMBL" id="AP022325">
    <property type="protein sequence ID" value="BBU47336.1"/>
    <property type="molecule type" value="Genomic_DNA"/>
</dbReference>
<evidence type="ECO:0000256" key="6">
    <source>
        <dbReference type="ARBA" id="ARBA00022989"/>
    </source>
</evidence>
<reference evidence="11 12" key="1">
    <citation type="submission" date="2020-01" db="EMBL/GenBank/DDBJ databases">
        <title>Complete genome sequence of Mycoplasma felis strain Myco-2.</title>
        <authorList>
            <person name="Kinoshita Y."/>
            <person name="Niwa H."/>
            <person name="Uchida-Fujii E."/>
            <person name="Nukada T."/>
        </authorList>
    </citation>
    <scope>NUCLEOTIDE SEQUENCE [LARGE SCALE GENOMIC DNA]</scope>
    <source>
        <strain evidence="11 12">Myco-2</strain>
    </source>
</reference>
<gene>
    <name evidence="9 11" type="primary">secY</name>
    <name evidence="11" type="ORF">JPM2_0290</name>
</gene>
<name>A0A809SJZ3_9BACT</name>
<dbReference type="Gene3D" id="1.10.3370.10">
    <property type="entry name" value="SecY subunit domain"/>
    <property type="match status" value="1"/>
</dbReference>
<accession>A0A809SJZ3</accession>
<evidence type="ECO:0000256" key="8">
    <source>
        <dbReference type="ARBA" id="ARBA00023136"/>
    </source>
</evidence>
<dbReference type="InterPro" id="IPR026593">
    <property type="entry name" value="SecY"/>
</dbReference>
<feature type="transmembrane region" description="Helical" evidence="9">
    <location>
        <begin position="375"/>
        <end position="400"/>
    </location>
</feature>
<evidence type="ECO:0000256" key="10">
    <source>
        <dbReference type="RuleBase" id="RU004349"/>
    </source>
</evidence>
<evidence type="ECO:0000256" key="9">
    <source>
        <dbReference type="HAMAP-Rule" id="MF_01465"/>
    </source>
</evidence>
<dbReference type="GO" id="GO:0065002">
    <property type="term" value="P:intracellular protein transmembrane transport"/>
    <property type="evidence" value="ECO:0007669"/>
    <property type="project" value="UniProtKB-UniRule"/>
</dbReference>
<comment type="subunit">
    <text evidence="9">Component of the Sec protein translocase complex. Heterotrimer consisting of SecY, SecE and SecG subunits. The heterotrimers can form oligomers, although 1 heterotrimer is thought to be able to translocate proteins. Interacts with the ribosome. Interacts with SecDF, and other proteins may be involved. Interacts with SecA.</text>
</comment>
<dbReference type="GO" id="GO:0005886">
    <property type="term" value="C:plasma membrane"/>
    <property type="evidence" value="ECO:0007669"/>
    <property type="project" value="UniProtKB-SubCell"/>
</dbReference>
<keyword evidence="3 9" id="KW-0813">Transport</keyword>
<keyword evidence="8 9" id="KW-0472">Membrane</keyword>
<evidence type="ECO:0000256" key="1">
    <source>
        <dbReference type="ARBA" id="ARBA00004141"/>
    </source>
</evidence>
<protein>
    <recommendedName>
        <fullName evidence="9">Protein translocase subunit SecY</fullName>
    </recommendedName>
</protein>
<proteinExistence type="inferred from homology"/>
<dbReference type="AlphaFoldDB" id="A0A809SJZ3"/>
<feature type="transmembrane region" description="Helical" evidence="9">
    <location>
        <begin position="117"/>
        <end position="136"/>
    </location>
</feature>
<dbReference type="KEGG" id="mfel:JPM2_0290"/>